<dbReference type="STRING" id="68895.RR42_s0893"/>
<dbReference type="Pfam" id="PF11136">
    <property type="entry name" value="DUF2889"/>
    <property type="match status" value="1"/>
</dbReference>
<reference evidence="2 3" key="1">
    <citation type="journal article" date="2015" name="Genome Announc.">
        <title>Complete Genome Sequence of Cupriavidus basilensis 4G11, Isolated from the Oak Ridge Field Research Center Site.</title>
        <authorList>
            <person name="Ray J."/>
            <person name="Waters R.J."/>
            <person name="Skerker J.M."/>
            <person name="Kuehl J.V."/>
            <person name="Price M.N."/>
            <person name="Huang J."/>
            <person name="Chakraborty R."/>
            <person name="Arkin A.P."/>
            <person name="Deutschbauer A."/>
        </authorList>
    </citation>
    <scope>NUCLEOTIDE SEQUENCE [LARGE SCALE GENOMIC DNA]</scope>
    <source>
        <strain evidence="2">4G11</strain>
    </source>
</reference>
<dbReference type="KEGG" id="cbw:RR42_s0893"/>
<dbReference type="EMBL" id="CP010537">
    <property type="protein sequence ID" value="AJG22483.1"/>
    <property type="molecule type" value="Genomic_DNA"/>
</dbReference>
<evidence type="ECO:0000313" key="2">
    <source>
        <dbReference type="EMBL" id="AJG22483.1"/>
    </source>
</evidence>
<dbReference type="Proteomes" id="UP000031843">
    <property type="component" value="Chromosome secondary"/>
</dbReference>
<sequence length="220" mass="24300">MHEDHAPADHSAPTFANELPPPAPRRHLHTRAVIMQGFRRDDGLWDIEGEMKDSKTAPWPSWESGEQPPDVPIHHMRVRITLDDTYTVRAIAAALPSTPFPECTGGIPPLQGLVGASIARGWRKALEATLGGTRGCTHLRELLMNFGTVAYQTVGGETRRQEWEALPEPRIRPPMATSPKPHWGKCLGWRLDGEVIRRWAPDFYQPPGNASAGTSPTASD</sequence>
<dbReference type="InterPro" id="IPR021312">
    <property type="entry name" value="DUF2889"/>
</dbReference>
<dbReference type="RefSeq" id="WP_052494954.1">
    <property type="nucleotide sequence ID" value="NZ_CP010537.1"/>
</dbReference>
<evidence type="ECO:0008006" key="4">
    <source>
        <dbReference type="Google" id="ProtNLM"/>
    </source>
</evidence>
<evidence type="ECO:0000256" key="1">
    <source>
        <dbReference type="SAM" id="MobiDB-lite"/>
    </source>
</evidence>
<name>A0A0C4YHK4_9BURK</name>
<dbReference type="OrthoDB" id="6862397at2"/>
<organism evidence="2 3">
    <name type="scientific">Cupriavidus basilensis</name>
    <dbReference type="NCBI Taxonomy" id="68895"/>
    <lineage>
        <taxon>Bacteria</taxon>
        <taxon>Pseudomonadati</taxon>
        <taxon>Pseudomonadota</taxon>
        <taxon>Betaproteobacteria</taxon>
        <taxon>Burkholderiales</taxon>
        <taxon>Burkholderiaceae</taxon>
        <taxon>Cupriavidus</taxon>
    </lineage>
</organism>
<protein>
    <recommendedName>
        <fullName evidence="4">DUF2889 domain-containing protein</fullName>
    </recommendedName>
</protein>
<accession>A0A0C4YHK4</accession>
<keyword evidence="3" id="KW-1185">Reference proteome</keyword>
<feature type="region of interest" description="Disordered" evidence="1">
    <location>
        <begin position="1"/>
        <end position="25"/>
    </location>
</feature>
<gene>
    <name evidence="2" type="ORF">RR42_s0893</name>
</gene>
<proteinExistence type="predicted"/>
<dbReference type="AlphaFoldDB" id="A0A0C4YHK4"/>
<evidence type="ECO:0000313" key="3">
    <source>
        <dbReference type="Proteomes" id="UP000031843"/>
    </source>
</evidence>